<dbReference type="Proteomes" id="UP001056120">
    <property type="component" value="Linkage Group LG26"/>
</dbReference>
<comment type="caution">
    <text evidence="1">The sequence shown here is derived from an EMBL/GenBank/DDBJ whole genome shotgun (WGS) entry which is preliminary data.</text>
</comment>
<evidence type="ECO:0000313" key="1">
    <source>
        <dbReference type="EMBL" id="KAI3695435.1"/>
    </source>
</evidence>
<keyword evidence="2" id="KW-1185">Reference proteome</keyword>
<proteinExistence type="predicted"/>
<reference evidence="1 2" key="2">
    <citation type="journal article" date="2022" name="Mol. Ecol. Resour.">
        <title>The genomes of chicory, endive, great burdock and yacon provide insights into Asteraceae paleo-polyploidization history and plant inulin production.</title>
        <authorList>
            <person name="Fan W."/>
            <person name="Wang S."/>
            <person name="Wang H."/>
            <person name="Wang A."/>
            <person name="Jiang F."/>
            <person name="Liu H."/>
            <person name="Zhao H."/>
            <person name="Xu D."/>
            <person name="Zhang Y."/>
        </authorList>
    </citation>
    <scope>NUCLEOTIDE SEQUENCE [LARGE SCALE GENOMIC DNA]</scope>
    <source>
        <strain evidence="2">cv. Yunnan</strain>
        <tissue evidence="1">Leaves</tissue>
    </source>
</reference>
<dbReference type="EMBL" id="CM042043">
    <property type="protein sequence ID" value="KAI3695435.1"/>
    <property type="molecule type" value="Genomic_DNA"/>
</dbReference>
<evidence type="ECO:0000313" key="2">
    <source>
        <dbReference type="Proteomes" id="UP001056120"/>
    </source>
</evidence>
<organism evidence="1 2">
    <name type="scientific">Smallanthus sonchifolius</name>
    <dbReference type="NCBI Taxonomy" id="185202"/>
    <lineage>
        <taxon>Eukaryota</taxon>
        <taxon>Viridiplantae</taxon>
        <taxon>Streptophyta</taxon>
        <taxon>Embryophyta</taxon>
        <taxon>Tracheophyta</taxon>
        <taxon>Spermatophyta</taxon>
        <taxon>Magnoliopsida</taxon>
        <taxon>eudicotyledons</taxon>
        <taxon>Gunneridae</taxon>
        <taxon>Pentapetalae</taxon>
        <taxon>asterids</taxon>
        <taxon>campanulids</taxon>
        <taxon>Asterales</taxon>
        <taxon>Asteraceae</taxon>
        <taxon>Asteroideae</taxon>
        <taxon>Heliantheae alliance</taxon>
        <taxon>Millerieae</taxon>
        <taxon>Smallanthus</taxon>
    </lineage>
</organism>
<accession>A0ACB8ZCN3</accession>
<reference evidence="2" key="1">
    <citation type="journal article" date="2022" name="Mol. Ecol. Resour.">
        <title>The genomes of chicory, endive, great burdock and yacon provide insights into Asteraceae palaeo-polyploidization history and plant inulin production.</title>
        <authorList>
            <person name="Fan W."/>
            <person name="Wang S."/>
            <person name="Wang H."/>
            <person name="Wang A."/>
            <person name="Jiang F."/>
            <person name="Liu H."/>
            <person name="Zhao H."/>
            <person name="Xu D."/>
            <person name="Zhang Y."/>
        </authorList>
    </citation>
    <scope>NUCLEOTIDE SEQUENCE [LARGE SCALE GENOMIC DNA]</scope>
    <source>
        <strain evidence="2">cv. Yunnan</strain>
    </source>
</reference>
<gene>
    <name evidence="1" type="ORF">L1987_78432</name>
</gene>
<protein>
    <submittedName>
        <fullName evidence="1">Uncharacterized protein</fullName>
    </submittedName>
</protein>
<sequence>MDPDFKFGKSLLTKIHRHLMQIIHPRFLTKCYPQLIQMIHLQEDLWKQAFLVLGEDQIPNCISTSILFLAFVGEGSDHICISMDYSPPLISFLISPKGKRGTVRGTDERDGICVFFVAEGRDEVDKWR</sequence>
<name>A0ACB8ZCN3_9ASTR</name>